<comment type="caution">
    <text evidence="1">The sequence shown here is derived from an EMBL/GenBank/DDBJ whole genome shotgun (WGS) entry which is preliminary data.</text>
</comment>
<dbReference type="Proteomes" id="UP000732377">
    <property type="component" value="Unassembled WGS sequence"/>
</dbReference>
<dbReference type="AlphaFoldDB" id="A0A953LLC0"/>
<proteinExistence type="predicted"/>
<evidence type="ECO:0000313" key="1">
    <source>
        <dbReference type="EMBL" id="MBY6277987.1"/>
    </source>
</evidence>
<organism evidence="1 2">
    <name type="scientific">Symbiobacterium thermophilum</name>
    <dbReference type="NCBI Taxonomy" id="2734"/>
    <lineage>
        <taxon>Bacteria</taxon>
        <taxon>Bacillati</taxon>
        <taxon>Bacillota</taxon>
        <taxon>Clostridia</taxon>
        <taxon>Eubacteriales</taxon>
        <taxon>Symbiobacteriaceae</taxon>
        <taxon>Symbiobacterium</taxon>
    </lineage>
</organism>
<gene>
    <name evidence="1" type="ORF">CWE10_17700</name>
</gene>
<accession>A0A953LLC0</accession>
<reference evidence="1" key="1">
    <citation type="submission" date="2017-11" db="EMBL/GenBank/DDBJ databases">
        <title>Three new genomes from thermophilic consortium.</title>
        <authorList>
            <person name="Quaggio R."/>
            <person name="Amgarten D."/>
            <person name="Setubal J.C."/>
        </authorList>
    </citation>
    <scope>NUCLEOTIDE SEQUENCE</scope>
    <source>
        <strain evidence="1">ZCTH01-B2</strain>
    </source>
</reference>
<sequence>MKAGNIEQFKHLSQFRDLIDFNNNIEQWMIDLKSKFTKSELIALKRLIRFSAKVAGVCNAKIQTLVSACHEAGQEISRSTFERMLRKAKKFGLLIVYNTTKENGKQSHNVYVFQRYQSQIVSDSSTIDVAESAKIDGAYETSNLSETNNQNNINKRNENVSDKKYLGDKLDGSFTSSRVPVEFRDLVKCFYDDYKTIEEFWKIIHIQTRKLLYYTQNDRIALAVDSFKQLVRNIKRGRKVRNIFGYFWGIVNNMLDAEHMRIVCEDAS</sequence>
<dbReference type="RefSeq" id="WP_273381408.1">
    <property type="nucleotide sequence ID" value="NZ_PIUK01000301.1"/>
</dbReference>
<dbReference type="EMBL" id="PIUK01000301">
    <property type="protein sequence ID" value="MBY6277987.1"/>
    <property type="molecule type" value="Genomic_DNA"/>
</dbReference>
<protein>
    <submittedName>
        <fullName evidence="1">Uncharacterized protein</fullName>
    </submittedName>
</protein>
<name>A0A953LLC0_SYMTR</name>
<evidence type="ECO:0000313" key="2">
    <source>
        <dbReference type="Proteomes" id="UP000732377"/>
    </source>
</evidence>